<dbReference type="RefSeq" id="WP_147384296.1">
    <property type="nucleotide sequence ID" value="NZ_QWGR01000011.1"/>
</dbReference>
<feature type="signal peptide" evidence="1">
    <location>
        <begin position="1"/>
        <end position="18"/>
    </location>
</feature>
<feature type="chain" id="PRO_5017192724" description="GerMN domain-containing protein" evidence="1">
    <location>
        <begin position="19"/>
        <end position="175"/>
    </location>
</feature>
<comment type="caution">
    <text evidence="2">The sequence shown here is derived from an EMBL/GenBank/DDBJ whole genome shotgun (WGS) entry which is preliminary data.</text>
</comment>
<gene>
    <name evidence="2" type="ORF">D1614_17160</name>
</gene>
<keyword evidence="1" id="KW-0732">Signal</keyword>
<protein>
    <recommendedName>
        <fullName evidence="4">GerMN domain-containing protein</fullName>
    </recommendedName>
</protein>
<organism evidence="2 3">
    <name type="scientific">Maribellus luteus</name>
    <dbReference type="NCBI Taxonomy" id="2305463"/>
    <lineage>
        <taxon>Bacteria</taxon>
        <taxon>Pseudomonadati</taxon>
        <taxon>Bacteroidota</taxon>
        <taxon>Bacteroidia</taxon>
        <taxon>Marinilabiliales</taxon>
        <taxon>Prolixibacteraceae</taxon>
        <taxon>Maribellus</taxon>
    </lineage>
</organism>
<reference evidence="2 3" key="1">
    <citation type="submission" date="2018-08" db="EMBL/GenBank/DDBJ databases">
        <title>Pallidiluteibacterium maritimus gen. nov., sp. nov., isolated from coastal sediment.</title>
        <authorList>
            <person name="Zhou L.Y."/>
        </authorList>
    </citation>
    <scope>NUCLEOTIDE SEQUENCE [LARGE SCALE GENOMIC DNA]</scope>
    <source>
        <strain evidence="2 3">XSD2</strain>
    </source>
</reference>
<sequence length="175" mass="19139">MKRIFSLSLILYSLIVFSSCNTTEVSTTTLSVKVPVEVADTTSTATKSEAMSYAFSQSLTESLEEDENLKEFIDNLKSLRVEDFYVKFSGIQSNQSIDSIDISIEGIGVIATFENIASSNPPQQPEINSSILVLIGNILKSEQELTVLVSGTTNSAPMNFVVETYFVLKIETSSP</sequence>
<dbReference type="AlphaFoldDB" id="A0A399SU76"/>
<accession>A0A399SU76</accession>
<name>A0A399SU76_9BACT</name>
<proteinExistence type="predicted"/>
<dbReference type="Proteomes" id="UP000265926">
    <property type="component" value="Unassembled WGS sequence"/>
</dbReference>
<keyword evidence="3" id="KW-1185">Reference proteome</keyword>
<evidence type="ECO:0000313" key="3">
    <source>
        <dbReference type="Proteomes" id="UP000265926"/>
    </source>
</evidence>
<dbReference type="PROSITE" id="PS51257">
    <property type="entry name" value="PROKAR_LIPOPROTEIN"/>
    <property type="match status" value="1"/>
</dbReference>
<dbReference type="EMBL" id="QWGR01000011">
    <property type="protein sequence ID" value="RIJ46888.1"/>
    <property type="molecule type" value="Genomic_DNA"/>
</dbReference>
<evidence type="ECO:0000256" key="1">
    <source>
        <dbReference type="SAM" id="SignalP"/>
    </source>
</evidence>
<evidence type="ECO:0008006" key="4">
    <source>
        <dbReference type="Google" id="ProtNLM"/>
    </source>
</evidence>
<evidence type="ECO:0000313" key="2">
    <source>
        <dbReference type="EMBL" id="RIJ46888.1"/>
    </source>
</evidence>